<comment type="caution">
    <text evidence="11">The sequence shown here is derived from an EMBL/GenBank/DDBJ whole genome shotgun (WGS) entry which is preliminary data.</text>
</comment>
<dbReference type="AlphaFoldDB" id="A0AAW1JJL1"/>
<keyword evidence="7 9" id="KW-0472">Membrane</keyword>
<dbReference type="InterPro" id="IPR005829">
    <property type="entry name" value="Sugar_transporter_CS"/>
</dbReference>
<dbReference type="PROSITE" id="PS00217">
    <property type="entry name" value="SUGAR_TRANSPORT_2"/>
    <property type="match status" value="1"/>
</dbReference>
<keyword evidence="4 11" id="KW-0762">Sugar transport</keyword>
<dbReference type="InterPro" id="IPR050549">
    <property type="entry name" value="MFS_Trehalose_Transporter"/>
</dbReference>
<evidence type="ECO:0000256" key="6">
    <source>
        <dbReference type="ARBA" id="ARBA00022989"/>
    </source>
</evidence>
<feature type="transmembrane region" description="Helical" evidence="9">
    <location>
        <begin position="95"/>
        <end position="114"/>
    </location>
</feature>
<evidence type="ECO:0000256" key="8">
    <source>
        <dbReference type="ARBA" id="ARBA00023180"/>
    </source>
</evidence>
<feature type="domain" description="Major facilitator superfamily (MFS) profile" evidence="10">
    <location>
        <begin position="16"/>
        <end position="573"/>
    </location>
</feature>
<evidence type="ECO:0000256" key="9">
    <source>
        <dbReference type="SAM" id="Phobius"/>
    </source>
</evidence>
<evidence type="ECO:0000259" key="10">
    <source>
        <dbReference type="PROSITE" id="PS50850"/>
    </source>
</evidence>
<accession>A0AAW1JJL1</accession>
<dbReference type="GO" id="GO:0005886">
    <property type="term" value="C:plasma membrane"/>
    <property type="evidence" value="ECO:0007669"/>
    <property type="project" value="UniProtKB-SubCell"/>
</dbReference>
<feature type="transmembrane region" description="Helical" evidence="9">
    <location>
        <begin position="403"/>
        <end position="425"/>
    </location>
</feature>
<dbReference type="PRINTS" id="PR00171">
    <property type="entry name" value="SUGRTRNSPORT"/>
</dbReference>
<feature type="transmembrane region" description="Helical" evidence="9">
    <location>
        <begin position="370"/>
        <end position="391"/>
    </location>
</feature>
<feature type="transmembrane region" description="Helical" evidence="9">
    <location>
        <begin position="466"/>
        <end position="486"/>
    </location>
</feature>
<keyword evidence="8" id="KW-0325">Glycoprotein</keyword>
<dbReference type="SUPFAM" id="SSF103473">
    <property type="entry name" value="MFS general substrate transporter"/>
    <property type="match status" value="2"/>
</dbReference>
<feature type="transmembrane region" description="Helical" evidence="9">
    <location>
        <begin position="297"/>
        <end position="316"/>
    </location>
</feature>
<feature type="transmembrane region" description="Helical" evidence="9">
    <location>
        <begin position="437"/>
        <end position="454"/>
    </location>
</feature>
<keyword evidence="5 9" id="KW-0812">Transmembrane</keyword>
<dbReference type="Proteomes" id="UP001458880">
    <property type="component" value="Unassembled WGS sequence"/>
</dbReference>
<evidence type="ECO:0000256" key="2">
    <source>
        <dbReference type="ARBA" id="ARBA00022448"/>
    </source>
</evidence>
<comment type="subcellular location">
    <subcellularLocation>
        <location evidence="1">Cell membrane</location>
        <topology evidence="1">Multi-pass membrane protein</topology>
    </subcellularLocation>
</comment>
<dbReference type="InterPro" id="IPR005828">
    <property type="entry name" value="MFS_sugar_transport-like"/>
</dbReference>
<feature type="transmembrane region" description="Helical" evidence="9">
    <location>
        <begin position="120"/>
        <end position="141"/>
    </location>
</feature>
<dbReference type="Pfam" id="PF00083">
    <property type="entry name" value="Sugar_tr"/>
    <property type="match status" value="3"/>
</dbReference>
<dbReference type="Gene3D" id="1.20.1250.20">
    <property type="entry name" value="MFS general substrate transporter like domains"/>
    <property type="match status" value="3"/>
</dbReference>
<evidence type="ECO:0000313" key="12">
    <source>
        <dbReference type="Proteomes" id="UP001458880"/>
    </source>
</evidence>
<evidence type="ECO:0000256" key="3">
    <source>
        <dbReference type="ARBA" id="ARBA00022475"/>
    </source>
</evidence>
<feature type="transmembrane region" description="Helical" evidence="9">
    <location>
        <begin position="498"/>
        <end position="519"/>
    </location>
</feature>
<keyword evidence="2" id="KW-0813">Transport</keyword>
<keyword evidence="6 9" id="KW-1133">Transmembrane helix</keyword>
<proteinExistence type="predicted"/>
<feature type="transmembrane region" description="Helical" evidence="9">
    <location>
        <begin position="262"/>
        <end position="285"/>
    </location>
</feature>
<protein>
    <submittedName>
        <fullName evidence="11">Sugar transporter</fullName>
    </submittedName>
</protein>
<dbReference type="FunFam" id="1.20.1250.20:FF:000218">
    <property type="entry name" value="facilitated trehalose transporter Tret1"/>
    <property type="match status" value="1"/>
</dbReference>
<evidence type="ECO:0000256" key="7">
    <source>
        <dbReference type="ARBA" id="ARBA00023136"/>
    </source>
</evidence>
<keyword evidence="12" id="KW-1185">Reference proteome</keyword>
<evidence type="ECO:0000256" key="4">
    <source>
        <dbReference type="ARBA" id="ARBA00022597"/>
    </source>
</evidence>
<dbReference type="InterPro" id="IPR036259">
    <property type="entry name" value="MFS_trans_sf"/>
</dbReference>
<organism evidence="11 12">
    <name type="scientific">Popillia japonica</name>
    <name type="common">Japanese beetle</name>
    <dbReference type="NCBI Taxonomy" id="7064"/>
    <lineage>
        <taxon>Eukaryota</taxon>
        <taxon>Metazoa</taxon>
        <taxon>Ecdysozoa</taxon>
        <taxon>Arthropoda</taxon>
        <taxon>Hexapoda</taxon>
        <taxon>Insecta</taxon>
        <taxon>Pterygota</taxon>
        <taxon>Neoptera</taxon>
        <taxon>Endopterygota</taxon>
        <taxon>Coleoptera</taxon>
        <taxon>Polyphaga</taxon>
        <taxon>Scarabaeiformia</taxon>
        <taxon>Scarabaeidae</taxon>
        <taxon>Rutelinae</taxon>
        <taxon>Popillia</taxon>
    </lineage>
</organism>
<feature type="transmembrane region" description="Helical" evidence="9">
    <location>
        <begin position="15"/>
        <end position="37"/>
    </location>
</feature>
<dbReference type="PROSITE" id="PS51257">
    <property type="entry name" value="PROKAR_LIPOPROTEIN"/>
    <property type="match status" value="1"/>
</dbReference>
<evidence type="ECO:0000256" key="5">
    <source>
        <dbReference type="ARBA" id="ARBA00022692"/>
    </source>
</evidence>
<dbReference type="InterPro" id="IPR003663">
    <property type="entry name" value="Sugar/inositol_transpt"/>
</dbReference>
<dbReference type="GO" id="GO:0022857">
    <property type="term" value="F:transmembrane transporter activity"/>
    <property type="evidence" value="ECO:0007669"/>
    <property type="project" value="InterPro"/>
</dbReference>
<dbReference type="PANTHER" id="PTHR48021:SF47">
    <property type="entry name" value="GH17672P"/>
    <property type="match status" value="1"/>
</dbReference>
<dbReference type="EMBL" id="JASPKY010000356">
    <property type="protein sequence ID" value="KAK9704170.1"/>
    <property type="molecule type" value="Genomic_DNA"/>
</dbReference>
<reference evidence="11 12" key="1">
    <citation type="journal article" date="2024" name="BMC Genomics">
        <title>De novo assembly and annotation of Popillia japonica's genome with initial clues to its potential as an invasive pest.</title>
        <authorList>
            <person name="Cucini C."/>
            <person name="Boschi S."/>
            <person name="Funari R."/>
            <person name="Cardaioli E."/>
            <person name="Iannotti N."/>
            <person name="Marturano G."/>
            <person name="Paoli F."/>
            <person name="Bruttini M."/>
            <person name="Carapelli A."/>
            <person name="Frati F."/>
            <person name="Nardi F."/>
        </authorList>
    </citation>
    <scope>NUCLEOTIDE SEQUENCE [LARGE SCALE GENOMIC DNA]</scope>
    <source>
        <strain evidence="11">DMR45628</strain>
    </source>
</reference>
<keyword evidence="3" id="KW-1003">Cell membrane</keyword>
<sequence>MKSIISLERLKRCNVFLYFSTIIANLASFSVGCVYVWSSPAIPRLNGQIDFEHNPLKENITPFEESWIASLVPLGAAISAFISGYLSDKIGRKRTLLASGLPMMVGFGILVFSTEVAHIYLGRFLCGLGVGTAFTIIPIYIGEIAQSTNRGTLGCFLTFFISSGNMYIYILAPYVSLKLLSAGCLVVPIIFLILFGCFIPESSYYYISKNNLDLARESLRKFRFNSEELVNRELPIIIEDVQESFRRKIGLKELIQDDVLKTAFGISIGLMAFQQLSGINAVFFYMQSIFEEAGSSISSDTCVLIAGIIQILASIITLPTVDKFGRRFLLLTSAIGNTLSNFIGGIYFILKERTSVDVTDLQSIFEEAGSSISSDTCVLIAGIIQILASIITLPTVDKFGRRFLLLTSAIGNTLSNFIGGIYFILKERTSVDVTDLSWLPIITINLFIMTYTLGFGPVSFTMIGELFPFIMTYTLGFGPVSFTMIGELFPPHVKSLAATLNIFVCLLSVFIVTNVFPFMRDQIIGGNFKYIRVLVVGVHRDECVPFYEGIDRIRFEFQSASDCLLSKWGVRLF</sequence>
<gene>
    <name evidence="11" type="ORF">QE152_g28480</name>
</gene>
<feature type="transmembrane region" description="Helical" evidence="9">
    <location>
        <begin position="328"/>
        <end position="350"/>
    </location>
</feature>
<dbReference type="InterPro" id="IPR020846">
    <property type="entry name" value="MFS_dom"/>
</dbReference>
<dbReference type="PANTHER" id="PTHR48021">
    <property type="match status" value="1"/>
</dbReference>
<feature type="transmembrane region" description="Helical" evidence="9">
    <location>
        <begin position="178"/>
        <end position="199"/>
    </location>
</feature>
<name>A0AAW1JJL1_POPJA</name>
<evidence type="ECO:0000256" key="1">
    <source>
        <dbReference type="ARBA" id="ARBA00004651"/>
    </source>
</evidence>
<evidence type="ECO:0000313" key="11">
    <source>
        <dbReference type="EMBL" id="KAK9704170.1"/>
    </source>
</evidence>
<feature type="transmembrane region" description="Helical" evidence="9">
    <location>
        <begin position="153"/>
        <end position="172"/>
    </location>
</feature>
<dbReference type="PROSITE" id="PS00216">
    <property type="entry name" value="SUGAR_TRANSPORT_1"/>
    <property type="match status" value="3"/>
</dbReference>
<dbReference type="PROSITE" id="PS50850">
    <property type="entry name" value="MFS"/>
    <property type="match status" value="1"/>
</dbReference>
<feature type="transmembrane region" description="Helical" evidence="9">
    <location>
        <begin position="67"/>
        <end position="86"/>
    </location>
</feature>